<dbReference type="AlphaFoldDB" id="A0AAV3YWH2"/>
<sequence>MISAFRVLSQARTPVVGLEPVTEGSLQISGRIRYPPCHQHHESRSPLLSPPRFWNCLPPNGVIDPVAHALARLPMFVCLLASAPADFSIPGR</sequence>
<dbReference type="Proteomes" id="UP000735302">
    <property type="component" value="Unassembled WGS sequence"/>
</dbReference>
<keyword evidence="2" id="KW-1185">Reference proteome</keyword>
<reference evidence="1 2" key="1">
    <citation type="journal article" date="2021" name="Elife">
        <title>Chloroplast acquisition without the gene transfer in kleptoplastic sea slugs, Plakobranchus ocellatus.</title>
        <authorList>
            <person name="Maeda T."/>
            <person name="Takahashi S."/>
            <person name="Yoshida T."/>
            <person name="Shimamura S."/>
            <person name="Takaki Y."/>
            <person name="Nagai Y."/>
            <person name="Toyoda A."/>
            <person name="Suzuki Y."/>
            <person name="Arimoto A."/>
            <person name="Ishii H."/>
            <person name="Satoh N."/>
            <person name="Nishiyama T."/>
            <person name="Hasebe M."/>
            <person name="Maruyama T."/>
            <person name="Minagawa J."/>
            <person name="Obokata J."/>
            <person name="Shigenobu S."/>
        </authorList>
    </citation>
    <scope>NUCLEOTIDE SEQUENCE [LARGE SCALE GENOMIC DNA]</scope>
</reference>
<proteinExistence type="predicted"/>
<evidence type="ECO:0000313" key="2">
    <source>
        <dbReference type="Proteomes" id="UP000735302"/>
    </source>
</evidence>
<name>A0AAV3YWH2_9GAST</name>
<protein>
    <submittedName>
        <fullName evidence="1">Uncharacterized protein</fullName>
    </submittedName>
</protein>
<organism evidence="1 2">
    <name type="scientific">Plakobranchus ocellatus</name>
    <dbReference type="NCBI Taxonomy" id="259542"/>
    <lineage>
        <taxon>Eukaryota</taxon>
        <taxon>Metazoa</taxon>
        <taxon>Spiralia</taxon>
        <taxon>Lophotrochozoa</taxon>
        <taxon>Mollusca</taxon>
        <taxon>Gastropoda</taxon>
        <taxon>Heterobranchia</taxon>
        <taxon>Euthyneura</taxon>
        <taxon>Panpulmonata</taxon>
        <taxon>Sacoglossa</taxon>
        <taxon>Placobranchoidea</taxon>
        <taxon>Plakobranchidae</taxon>
        <taxon>Plakobranchus</taxon>
    </lineage>
</organism>
<accession>A0AAV3YWH2</accession>
<comment type="caution">
    <text evidence="1">The sequence shown here is derived from an EMBL/GenBank/DDBJ whole genome shotgun (WGS) entry which is preliminary data.</text>
</comment>
<evidence type="ECO:0000313" key="1">
    <source>
        <dbReference type="EMBL" id="GFN86882.1"/>
    </source>
</evidence>
<gene>
    <name evidence="1" type="ORF">PoB_001338800</name>
</gene>
<dbReference type="EMBL" id="BLXT01001617">
    <property type="protein sequence ID" value="GFN86882.1"/>
    <property type="molecule type" value="Genomic_DNA"/>
</dbReference>